<dbReference type="EMBL" id="RQHV01000016">
    <property type="protein sequence ID" value="TGN14057.1"/>
    <property type="molecule type" value="Genomic_DNA"/>
</dbReference>
<dbReference type="Proteomes" id="UP000298264">
    <property type="component" value="Unassembled WGS sequence"/>
</dbReference>
<organism evidence="1 2">
    <name type="scientific">Leptospira ilyithenensis</name>
    <dbReference type="NCBI Taxonomy" id="2484901"/>
    <lineage>
        <taxon>Bacteria</taxon>
        <taxon>Pseudomonadati</taxon>
        <taxon>Spirochaetota</taxon>
        <taxon>Spirochaetia</taxon>
        <taxon>Leptospirales</taxon>
        <taxon>Leptospiraceae</taxon>
        <taxon>Leptospira</taxon>
    </lineage>
</organism>
<evidence type="ECO:0000313" key="1">
    <source>
        <dbReference type="EMBL" id="TGN14057.1"/>
    </source>
</evidence>
<sequence length="301" mass="34089">MFKKVYGCYLVNLLQVFVGIFATLPILGAELRFPNGEVFQTEFVYEDERILSVRFRGKEYKVPKKSLESYDLSKKSSSVSSYKLSSFVLKDGSTLRGTIAEEKPNEYTIKTEIGFLTLLKSELKTPYPVQSAPPDFPEEYRSTDKETNQTRVGLSFNYLPTLPPLSQSTPALLGASLFVEPAFLRITEKWQTGFKYEYQTSRNLTIHSGYTYFLYSKQLFDNPILDFYTSIGLGVSQAAFKTEGSNLAFTGTNPLVNWELGWQGLKISKSFYRIGWKNHCFIEEKGAFCGSGIEISGGWAF</sequence>
<protein>
    <submittedName>
        <fullName evidence="1">30S ribosomal protein S1</fullName>
    </submittedName>
</protein>
<comment type="caution">
    <text evidence="1">The sequence shown here is derived from an EMBL/GenBank/DDBJ whole genome shotgun (WGS) entry which is preliminary data.</text>
</comment>
<proteinExistence type="predicted"/>
<keyword evidence="2" id="KW-1185">Reference proteome</keyword>
<accession>A0A4V3JXB6</accession>
<keyword evidence="1" id="KW-0687">Ribonucleoprotein</keyword>
<keyword evidence="1" id="KW-0689">Ribosomal protein</keyword>
<evidence type="ECO:0000313" key="2">
    <source>
        <dbReference type="Proteomes" id="UP000298264"/>
    </source>
</evidence>
<dbReference type="AlphaFoldDB" id="A0A4V3JXB6"/>
<dbReference type="GO" id="GO:0005840">
    <property type="term" value="C:ribosome"/>
    <property type="evidence" value="ECO:0007669"/>
    <property type="project" value="UniProtKB-KW"/>
</dbReference>
<dbReference type="OrthoDB" id="330619at2"/>
<name>A0A4V3JXB6_9LEPT</name>
<gene>
    <name evidence="1" type="ORF">EHS11_02765</name>
</gene>
<dbReference type="RefSeq" id="WP_135762897.1">
    <property type="nucleotide sequence ID" value="NZ_RQHV01000016.1"/>
</dbReference>
<dbReference type="NCBIfam" id="NF047432">
    <property type="entry name" value="LA_3334_fam"/>
    <property type="match status" value="1"/>
</dbReference>
<reference evidence="1" key="1">
    <citation type="journal article" date="2019" name="PLoS Negl. Trop. Dis.">
        <title>Revisiting the worldwide diversity of Leptospira species in the environment.</title>
        <authorList>
            <person name="Vincent A.T."/>
            <person name="Schiettekatte O."/>
            <person name="Bourhy P."/>
            <person name="Veyrier F.J."/>
            <person name="Picardeau M."/>
        </authorList>
    </citation>
    <scope>NUCLEOTIDE SEQUENCE [LARGE SCALE GENOMIC DNA]</scope>
    <source>
        <strain evidence="1">201400974</strain>
    </source>
</reference>